<organism>
    <name type="scientific">Serpula lacrymans var. lacrymans (strain S7.9)</name>
    <name type="common">Dry rot fungus</name>
    <dbReference type="NCBI Taxonomy" id="578457"/>
    <lineage>
        <taxon>Eukaryota</taxon>
        <taxon>Fungi</taxon>
        <taxon>Dikarya</taxon>
        <taxon>Basidiomycota</taxon>
        <taxon>Agaricomycotina</taxon>
        <taxon>Agaricomycetes</taxon>
        <taxon>Agaricomycetidae</taxon>
        <taxon>Boletales</taxon>
        <taxon>Coniophorineae</taxon>
        <taxon>Serpulaceae</taxon>
        <taxon>Serpula</taxon>
    </lineage>
</organism>
<accession>F8NUA3</accession>
<dbReference type="KEGG" id="sla:SERLADRAFT_464925"/>
<protein>
    <submittedName>
        <fullName evidence="1">Uncharacterized protein</fullName>
    </submittedName>
</protein>
<dbReference type="Proteomes" id="UP000008064">
    <property type="component" value="Unassembled WGS sequence"/>
</dbReference>
<dbReference type="AlphaFoldDB" id="F8NUA3"/>
<dbReference type="GeneID" id="18818822"/>
<sequence>MGVLLPLKYPLSIKHLAALLNLPPRILVKSFLSIQPILLIPESDDEPVHVVHTSLRDFLINPTRSGSYFINPPTCHLSIAIACLQIMKKNQDEFWFIEDEPLSYVCREWWGHIHEALSDGKAYWLAIKIMVILYHAFHYK</sequence>
<reference evidence="1" key="1">
    <citation type="submission" date="2011-04" db="EMBL/GenBank/DDBJ databases">
        <title>Evolution of plant cell wall degrading machinery underlies the functional diversity of forest fungi.</title>
        <authorList>
            <consortium name="US DOE Joint Genome Institute (JGI-PGF)"/>
            <person name="Eastwood D.C."/>
            <person name="Floudas D."/>
            <person name="Binder M."/>
            <person name="Majcherczyk A."/>
            <person name="Schneider P."/>
            <person name="Aerts A."/>
            <person name="Asiegbu F.O."/>
            <person name="Baker S.E."/>
            <person name="Barry K."/>
            <person name="Bendiksby M."/>
            <person name="Blumentritt M."/>
            <person name="Coutinho P.M."/>
            <person name="Cullen D."/>
            <person name="Cullen D."/>
            <person name="Gathman A."/>
            <person name="Goodell B."/>
            <person name="Henrissat B."/>
            <person name="Ihrmark K."/>
            <person name="Kauserud H."/>
            <person name="Kohler A."/>
            <person name="LaButti K."/>
            <person name="Lapidus A."/>
            <person name="Lavin J.L."/>
            <person name="Lee Y.-H."/>
            <person name="Lindquist E."/>
            <person name="Lilly W."/>
            <person name="Lucas S."/>
            <person name="Morin E."/>
            <person name="Murat C."/>
            <person name="Oguiza J.A."/>
            <person name="Park J."/>
            <person name="Pisabarro A.G."/>
            <person name="Riley R."/>
            <person name="Rosling A."/>
            <person name="Salamov A."/>
            <person name="Schmidt O."/>
            <person name="Schmutz J."/>
            <person name="Skrede I."/>
            <person name="Stenlid J."/>
            <person name="Wiebenga A."/>
            <person name="Xie X."/>
            <person name="Kues U."/>
            <person name="Hibbett D.S."/>
            <person name="Hoffmeister D."/>
            <person name="Hogberg N."/>
            <person name="Martin F."/>
            <person name="Grigoriev I.V."/>
            <person name="Watkinson S.C."/>
        </authorList>
    </citation>
    <scope>NUCLEOTIDE SEQUENCE</scope>
    <source>
        <strain evidence="1">S7.9</strain>
    </source>
</reference>
<dbReference type="HOGENOM" id="CLU_1836362_0_0_1"/>
<name>F8NUA3_SERL9</name>
<dbReference type="EMBL" id="GL945433">
    <property type="protein sequence ID" value="EGO25177.1"/>
    <property type="molecule type" value="Genomic_DNA"/>
</dbReference>
<proteinExistence type="predicted"/>
<gene>
    <name evidence="1" type="ORF">SERLADRAFT_464925</name>
</gene>
<dbReference type="OrthoDB" id="163438at2759"/>
<evidence type="ECO:0000313" key="1">
    <source>
        <dbReference type="EMBL" id="EGO25177.1"/>
    </source>
</evidence>
<dbReference type="RefSeq" id="XP_007317299.1">
    <property type="nucleotide sequence ID" value="XM_007317237.1"/>
</dbReference>